<feature type="domain" description="TY-Chap N-terminal" evidence="1">
    <location>
        <begin position="2"/>
        <end position="124"/>
    </location>
</feature>
<dbReference type="InterPro" id="IPR054344">
    <property type="entry name" value="TY-Chap_N"/>
</dbReference>
<proteinExistence type="predicted"/>
<evidence type="ECO:0000259" key="1">
    <source>
        <dbReference type="Pfam" id="PF22552"/>
    </source>
</evidence>
<keyword evidence="3" id="KW-1185">Reference proteome</keyword>
<accession>A0ABS0CWL0</accession>
<reference evidence="2 3" key="1">
    <citation type="submission" date="2020-10" db="EMBL/GenBank/DDBJ databases">
        <title>Identification of Nocardia species via Next-generation sequencing and recognition of intraspecies genetic diversity.</title>
        <authorList>
            <person name="Li P."/>
            <person name="Li P."/>
            <person name="Lu B."/>
        </authorList>
    </citation>
    <scope>NUCLEOTIDE SEQUENCE [LARGE SCALE GENOMIC DNA]</scope>
    <source>
        <strain evidence="2 3">BJ06-0157</strain>
    </source>
</reference>
<protein>
    <recommendedName>
        <fullName evidence="1">TY-Chap N-terminal domain-containing protein</fullName>
    </recommendedName>
</protein>
<dbReference type="EMBL" id="JADLQX010000017">
    <property type="protein sequence ID" value="MBF6300258.1"/>
    <property type="molecule type" value="Genomic_DNA"/>
</dbReference>
<dbReference type="Proteomes" id="UP000702209">
    <property type="component" value="Unassembled WGS sequence"/>
</dbReference>
<organism evidence="2 3">
    <name type="scientific">Nocardia amamiensis</name>
    <dbReference type="NCBI Taxonomy" id="404578"/>
    <lineage>
        <taxon>Bacteria</taxon>
        <taxon>Bacillati</taxon>
        <taxon>Actinomycetota</taxon>
        <taxon>Actinomycetes</taxon>
        <taxon>Mycobacteriales</taxon>
        <taxon>Nocardiaceae</taxon>
        <taxon>Nocardia</taxon>
    </lineage>
</organism>
<dbReference type="Pfam" id="PF22552">
    <property type="entry name" value="TY-Chap3"/>
    <property type="match status" value="1"/>
</dbReference>
<comment type="caution">
    <text evidence="2">The sequence shown here is derived from an EMBL/GenBank/DDBJ whole genome shotgun (WGS) entry which is preliminary data.</text>
</comment>
<sequence>MTSWSEFADGLAEHLATLPAGVVVTIGEVEQRAERRRIAQFRQLDDMIWAELAGDYWLDPDVQAGEIGARLITEAGWQQPDADHCNNWWYELLWPANSNGYRRLASMIVTGLRDAFRIADPASLEYDAWNERADNRKIELPRTGLIRRADQ</sequence>
<evidence type="ECO:0000313" key="3">
    <source>
        <dbReference type="Proteomes" id="UP000702209"/>
    </source>
</evidence>
<dbReference type="RefSeq" id="WP_195131507.1">
    <property type="nucleotide sequence ID" value="NZ_JADLQX010000017.1"/>
</dbReference>
<gene>
    <name evidence="2" type="ORF">IU459_22315</name>
</gene>
<name>A0ABS0CWL0_9NOCA</name>
<evidence type="ECO:0000313" key="2">
    <source>
        <dbReference type="EMBL" id="MBF6300258.1"/>
    </source>
</evidence>